<protein>
    <submittedName>
        <fullName evidence="2">Uncharacterized protein</fullName>
    </submittedName>
</protein>
<organism evidence="2">
    <name type="scientific">Tetraselmis sp. GSL018</name>
    <dbReference type="NCBI Taxonomy" id="582737"/>
    <lineage>
        <taxon>Eukaryota</taxon>
        <taxon>Viridiplantae</taxon>
        <taxon>Chlorophyta</taxon>
        <taxon>core chlorophytes</taxon>
        <taxon>Chlorodendrophyceae</taxon>
        <taxon>Chlorodendrales</taxon>
        <taxon>Chlorodendraceae</taxon>
        <taxon>Tetraselmis</taxon>
    </lineage>
</organism>
<feature type="non-terminal residue" evidence="2">
    <location>
        <position position="1"/>
    </location>
</feature>
<dbReference type="EMBL" id="GBEZ01017125">
    <property type="protein sequence ID" value="JAC69185.1"/>
    <property type="molecule type" value="Transcribed_RNA"/>
</dbReference>
<accession>A0A061REX0</accession>
<feature type="region of interest" description="Disordered" evidence="1">
    <location>
        <begin position="53"/>
        <end position="86"/>
    </location>
</feature>
<proteinExistence type="predicted"/>
<evidence type="ECO:0000313" key="2">
    <source>
        <dbReference type="EMBL" id="JAC69185.1"/>
    </source>
</evidence>
<name>A0A061REX0_9CHLO</name>
<sequence>VVKGGKKEGEVLAGKLDRINSAVDFLRAAIPEITWESDFHSFPRHSSEFCGADSVHLRTPEPPNPQERKAQRSGPGSATRLRRAKRSELLAKISSLRKERTSS</sequence>
<feature type="non-terminal residue" evidence="2">
    <location>
        <position position="103"/>
    </location>
</feature>
<gene>
    <name evidence="2" type="ORF">TSPGSL018_6980</name>
</gene>
<reference evidence="2" key="1">
    <citation type="submission" date="2014-05" db="EMBL/GenBank/DDBJ databases">
        <title>The transcriptome of the halophilic microalga Tetraselmis sp. GSL018 isolated from the Great Salt Lake, Utah.</title>
        <authorList>
            <person name="Jinkerson R.E."/>
            <person name="D'Adamo S."/>
            <person name="Posewitz M.C."/>
        </authorList>
    </citation>
    <scope>NUCLEOTIDE SEQUENCE</scope>
    <source>
        <strain evidence="2">GSL018</strain>
    </source>
</reference>
<evidence type="ECO:0000256" key="1">
    <source>
        <dbReference type="SAM" id="MobiDB-lite"/>
    </source>
</evidence>
<dbReference type="AlphaFoldDB" id="A0A061REX0"/>